<evidence type="ECO:0000259" key="2">
    <source>
        <dbReference type="Pfam" id="PF18962"/>
    </source>
</evidence>
<evidence type="ECO:0000313" key="3">
    <source>
        <dbReference type="EMBL" id="UOQ64715.1"/>
    </source>
</evidence>
<dbReference type="NCBIfam" id="TIGR02608">
    <property type="entry name" value="delta_60_rpt"/>
    <property type="match status" value="2"/>
</dbReference>
<dbReference type="InterPro" id="IPR026444">
    <property type="entry name" value="Secre_tail"/>
</dbReference>
<dbReference type="Gene3D" id="2.120.10.30">
    <property type="entry name" value="TolB, C-terminal domain"/>
    <property type="match status" value="3"/>
</dbReference>
<feature type="domain" description="Secretion system C-terminal sorting" evidence="2">
    <location>
        <begin position="952"/>
        <end position="1025"/>
    </location>
</feature>
<dbReference type="SUPFAM" id="SSF101898">
    <property type="entry name" value="NHL repeat"/>
    <property type="match status" value="2"/>
</dbReference>
<dbReference type="InterPro" id="IPR013431">
    <property type="entry name" value="Delta_60_rpt"/>
</dbReference>
<feature type="chain" id="PRO_5047311785" evidence="1">
    <location>
        <begin position="25"/>
        <end position="1032"/>
    </location>
</feature>
<sequence>MKQAFTWLLFLAASLLLHPSGALAQASPPQLISKAQRALPALRPQNVLPPGVPALRHPLPGNGANRLTNRPARVRSGQKVAAAARGVSAQDVTTGSATEVASEVWIALYRNNRRLRIADMTVDAAGNTYVTGSQLYAVGTFAVADYITLKYSPSGQQLWESIYNSSTPLGTGSYDAAAAITVDATGNVYVTGSSGLGYATLKYSPSGQELWVVRGFAGGKDIAVDGTGNVYVTGNQTAKYTVNGQLLWTALGGSHLVVNVADNVYVTGGGTTRKYAANGQQLWAAQYSDVSNGSFYLANDIAADAAGNVYVTGYAYNESNSDYVTLKYDVATGQQLWIGRYNGHSNRNDEATALALDAAGNVLVTGSSGNNSGSNADYATLKYNGITGQQVWESRYEGPSTASASSEGARDLVVDAAGNVYVTGRTASSRSRSDYATVKYSAGGQQVWEARYDYDADDEATNVALDAAGNVYVTGSFYSLGSTDSNGFNTIKYQQNNVQQLWEARFNAATNGAEVATDIATDAAGNVFVTGYAYNGSNYDYATVKYSPTGQQLWEAHYDGNGDELPVELVVDAAGNVIVTGTSYGLNADYATVKYSPSGQQLWAIRFSGVSNKDDLAAGVAVDAAGNVYVTGTSYQATNYDYITCKYLASGQRSWVAGFIGYGDDADVATDIGVDAAGDVYVTGTSYAGTKSDYATVKYEGISGVPAWTSFYASLISSYNVAAGLAISAAGDLVVTGISDSGSSYDYATARYSSANGFQLWGARYNGPGNKDDLATSVAIDNNTGNVYVTGYSNSGGSTGWDYATLQYSRSGQQQWVARYDGPANSYDEATALVVDGAGNAYVTGLSYNNDGTDDYLTVKYSASGQQAWTARYNGPGNSYDEAAALSLDAAGNVYVTGFSLGSGTSYDFATLKYSQSTGIGPVALAGATPLVTASASLAVAAPTRQLQELAVYPNPATGPTTVSFRPVQDGAAQVQLYNQLGQKVASLYEGKVRKGQHYELPLNSEKLAAGLYTCSLLVNGQRESVRVLISR</sequence>
<dbReference type="Pfam" id="PF18962">
    <property type="entry name" value="Por_Secre_tail"/>
    <property type="match status" value="1"/>
</dbReference>
<evidence type="ECO:0000313" key="4">
    <source>
        <dbReference type="Proteomes" id="UP000830401"/>
    </source>
</evidence>
<keyword evidence="1" id="KW-0732">Signal</keyword>
<dbReference type="NCBIfam" id="TIGR04183">
    <property type="entry name" value="Por_Secre_tail"/>
    <property type="match status" value="1"/>
</dbReference>
<dbReference type="PANTHER" id="PTHR35580:SF1">
    <property type="entry name" value="PHYTASE-LIKE DOMAIN-CONTAINING PROTEIN"/>
    <property type="match status" value="1"/>
</dbReference>
<dbReference type="Proteomes" id="UP000830401">
    <property type="component" value="Chromosome"/>
</dbReference>
<name>A0ABY4G1Q9_9BACT</name>
<dbReference type="Gene3D" id="2.40.10.500">
    <property type="match status" value="1"/>
</dbReference>
<accession>A0ABY4G1Q9</accession>
<dbReference type="PANTHER" id="PTHR35580">
    <property type="entry name" value="CELL SURFACE GLYCOPROTEIN (S-LAYER PROTEIN)-LIKE PROTEIN"/>
    <property type="match status" value="1"/>
</dbReference>
<dbReference type="RefSeq" id="WP_245118672.1">
    <property type="nucleotide sequence ID" value="NZ_CP095061.1"/>
</dbReference>
<proteinExistence type="predicted"/>
<reference evidence="3" key="1">
    <citation type="submission" date="2022-04" db="EMBL/GenBank/DDBJ databases">
        <title>Hymenobacter sp. isolated from the air.</title>
        <authorList>
            <person name="Won M."/>
            <person name="Lee C.-M."/>
            <person name="Woen H.-Y."/>
            <person name="Kwon S.-W."/>
        </authorList>
    </citation>
    <scope>NUCLEOTIDE SEQUENCE</scope>
    <source>
        <strain evidence="3">5420S-77</strain>
    </source>
</reference>
<keyword evidence="4" id="KW-1185">Reference proteome</keyword>
<protein>
    <submittedName>
        <fullName evidence="3">T9SS type A sorting domain-containing protein</fullName>
    </submittedName>
</protein>
<dbReference type="InterPro" id="IPR052918">
    <property type="entry name" value="Motility_Chemotaxis_Reg"/>
</dbReference>
<organism evidence="3 4">
    <name type="scientific">Hymenobacter volaticus</name>
    <dbReference type="NCBI Taxonomy" id="2932254"/>
    <lineage>
        <taxon>Bacteria</taxon>
        <taxon>Pseudomonadati</taxon>
        <taxon>Bacteroidota</taxon>
        <taxon>Cytophagia</taxon>
        <taxon>Cytophagales</taxon>
        <taxon>Hymenobacteraceae</taxon>
        <taxon>Hymenobacter</taxon>
    </lineage>
</organism>
<dbReference type="InterPro" id="IPR011042">
    <property type="entry name" value="6-blade_b-propeller_TolB-like"/>
</dbReference>
<dbReference type="EMBL" id="CP095061">
    <property type="protein sequence ID" value="UOQ64715.1"/>
    <property type="molecule type" value="Genomic_DNA"/>
</dbReference>
<dbReference type="SUPFAM" id="SSF63825">
    <property type="entry name" value="YWTD domain"/>
    <property type="match status" value="1"/>
</dbReference>
<feature type="signal peptide" evidence="1">
    <location>
        <begin position="1"/>
        <end position="24"/>
    </location>
</feature>
<gene>
    <name evidence="3" type="ORF">MUN86_14180</name>
</gene>
<evidence type="ECO:0000256" key="1">
    <source>
        <dbReference type="SAM" id="SignalP"/>
    </source>
</evidence>